<dbReference type="PANTHER" id="PTHR32039">
    <property type="entry name" value="MAGNESIUM-CHELATASE SUBUNIT CHLI"/>
    <property type="match status" value="1"/>
</dbReference>
<dbReference type="SUPFAM" id="SSF54211">
    <property type="entry name" value="Ribosomal protein S5 domain 2-like"/>
    <property type="match status" value="1"/>
</dbReference>
<comment type="similarity">
    <text evidence="1">Belongs to the Mg-chelatase subunits D/I family. ComM subfamily.</text>
</comment>
<organism evidence="3 4">
    <name type="scientific">Candidatus Ruania gallistercoris</name>
    <dbReference type="NCBI Taxonomy" id="2838746"/>
    <lineage>
        <taxon>Bacteria</taxon>
        <taxon>Bacillati</taxon>
        <taxon>Actinomycetota</taxon>
        <taxon>Actinomycetes</taxon>
        <taxon>Micrococcales</taxon>
        <taxon>Ruaniaceae</taxon>
        <taxon>Ruania</taxon>
    </lineage>
</organism>
<dbReference type="InterPro" id="IPR020568">
    <property type="entry name" value="Ribosomal_Su5_D2-typ_SF"/>
</dbReference>
<dbReference type="CDD" id="cd00009">
    <property type="entry name" value="AAA"/>
    <property type="match status" value="1"/>
</dbReference>
<dbReference type="Proteomes" id="UP000824037">
    <property type="component" value="Unassembled WGS sequence"/>
</dbReference>
<dbReference type="InterPro" id="IPR045006">
    <property type="entry name" value="CHLI-like"/>
</dbReference>
<dbReference type="Pfam" id="PF01078">
    <property type="entry name" value="Mg_chelatase"/>
    <property type="match status" value="1"/>
</dbReference>
<reference evidence="3" key="1">
    <citation type="journal article" date="2021" name="PeerJ">
        <title>Extensive microbial diversity within the chicken gut microbiome revealed by metagenomics and culture.</title>
        <authorList>
            <person name="Gilroy R."/>
            <person name="Ravi A."/>
            <person name="Getino M."/>
            <person name="Pursley I."/>
            <person name="Horton D.L."/>
            <person name="Alikhan N.F."/>
            <person name="Baker D."/>
            <person name="Gharbi K."/>
            <person name="Hall N."/>
            <person name="Watson M."/>
            <person name="Adriaenssens E.M."/>
            <person name="Foster-Nyarko E."/>
            <person name="Jarju S."/>
            <person name="Secka A."/>
            <person name="Antonio M."/>
            <person name="Oren A."/>
            <person name="Chaudhuri R.R."/>
            <person name="La Ragione R."/>
            <person name="Hildebrand F."/>
            <person name="Pallen M.J."/>
        </authorList>
    </citation>
    <scope>NUCLEOTIDE SEQUENCE</scope>
    <source>
        <strain evidence="3">ChiGjej4B4-7305</strain>
    </source>
</reference>
<evidence type="ECO:0000256" key="1">
    <source>
        <dbReference type="ARBA" id="ARBA00006354"/>
    </source>
</evidence>
<dbReference type="Gene3D" id="3.40.50.300">
    <property type="entry name" value="P-loop containing nucleotide triphosphate hydrolases"/>
    <property type="match status" value="1"/>
</dbReference>
<evidence type="ECO:0000259" key="2">
    <source>
        <dbReference type="SMART" id="SM00382"/>
    </source>
</evidence>
<dbReference type="NCBIfam" id="TIGR00368">
    <property type="entry name" value="YifB family Mg chelatase-like AAA ATPase"/>
    <property type="match status" value="1"/>
</dbReference>
<dbReference type="GO" id="GO:0005524">
    <property type="term" value="F:ATP binding"/>
    <property type="evidence" value="ECO:0007669"/>
    <property type="project" value="InterPro"/>
</dbReference>
<reference evidence="3" key="2">
    <citation type="submission" date="2021-04" db="EMBL/GenBank/DDBJ databases">
        <authorList>
            <person name="Gilroy R."/>
        </authorList>
    </citation>
    <scope>NUCLEOTIDE SEQUENCE</scope>
    <source>
        <strain evidence="3">ChiGjej4B4-7305</strain>
    </source>
</reference>
<dbReference type="InterPro" id="IPR027417">
    <property type="entry name" value="P-loop_NTPase"/>
</dbReference>
<dbReference type="Pfam" id="PF13541">
    <property type="entry name" value="ChlI"/>
    <property type="match status" value="1"/>
</dbReference>
<dbReference type="InterPro" id="IPR003593">
    <property type="entry name" value="AAA+_ATPase"/>
</dbReference>
<feature type="domain" description="AAA+ ATPase" evidence="2">
    <location>
        <begin position="216"/>
        <end position="400"/>
    </location>
</feature>
<sequence length="513" mass="53909">MRAARTLSVAIVGLQGQVMEVETALHQGLPGMQIIGLPDTAASEARERVRAAVLATGLTWPSVRLVVNLRPADLPKSGSGFDLAVAVAVLRAAGLAPARQSEHRVHLGELGLDGTVHPIRGVLPAVAAAVAAGHTEIVVPADNVPEAELVPGAQVTGVQHLSELAFVYGAEGLRPLPSAPLTRGEVPTPVEPSAKDLADVIGQEQARHALEVAAAGGHHLFLNGPPGAGKSMLAACLPGLLPDLDDDAAVEVTTVHSVAGSYRPTTGLIRRPPYEAPHHTASKAAIIGGGSRTLRPGAVVRAHRGVLFLDEAAEFSRSVLDTLRQPVEEGHVVLQRARETATYPCRIQLVLAANPCPCGWASGKGLRCRCSASALRNYQNKLSGPLLDRVDIRVDVASVGRAQLLGSPVGESSAAVAARVATARSAQACRWRDTPWRTNAEVDGPWLRAYTKTIDDALLDPLRRTGDTSELTMRGVDRVVRVAWTLADLQGLDHPGPAEIGSALTLRNRDLHG</sequence>
<name>A0A9D2J3G9_9MICO</name>
<proteinExistence type="inferred from homology"/>
<evidence type="ECO:0000313" key="3">
    <source>
        <dbReference type="EMBL" id="HIZ34344.1"/>
    </source>
</evidence>
<dbReference type="EMBL" id="DXBY01000022">
    <property type="protein sequence ID" value="HIZ34344.1"/>
    <property type="molecule type" value="Genomic_DNA"/>
</dbReference>
<dbReference type="SUPFAM" id="SSF52540">
    <property type="entry name" value="P-loop containing nucleoside triphosphate hydrolases"/>
    <property type="match status" value="1"/>
</dbReference>
<comment type="caution">
    <text evidence="3">The sequence shown here is derived from an EMBL/GenBank/DDBJ whole genome shotgun (WGS) entry which is preliminary data.</text>
</comment>
<dbReference type="Pfam" id="PF13335">
    <property type="entry name" value="Mg_chelatase_C"/>
    <property type="match status" value="1"/>
</dbReference>
<dbReference type="InterPro" id="IPR025158">
    <property type="entry name" value="Mg_chelat-rel_C"/>
</dbReference>
<accession>A0A9D2J3G9</accession>
<dbReference type="InterPro" id="IPR004482">
    <property type="entry name" value="Mg_chelat-rel"/>
</dbReference>
<gene>
    <name evidence="3" type="ORF">H9815_01095</name>
</gene>
<dbReference type="InterPro" id="IPR014721">
    <property type="entry name" value="Ribsml_uS5_D2-typ_fold_subgr"/>
</dbReference>
<dbReference type="SMART" id="SM00382">
    <property type="entry name" value="AAA"/>
    <property type="match status" value="1"/>
</dbReference>
<dbReference type="Gene3D" id="3.30.230.10">
    <property type="match status" value="1"/>
</dbReference>
<evidence type="ECO:0000313" key="4">
    <source>
        <dbReference type="Proteomes" id="UP000824037"/>
    </source>
</evidence>
<dbReference type="AlphaFoldDB" id="A0A9D2J3G9"/>
<protein>
    <submittedName>
        <fullName evidence="3">YifB family Mg chelatase-like AAA ATPase</fullName>
    </submittedName>
</protein>
<dbReference type="PANTHER" id="PTHR32039:SF7">
    <property type="entry name" value="COMPETENCE PROTEIN COMM"/>
    <property type="match status" value="1"/>
</dbReference>
<dbReference type="InterPro" id="IPR000523">
    <property type="entry name" value="Mg_chelatse_chII-like_cat_dom"/>
</dbReference>